<name>A0ABU0HAU8_9HYPH</name>
<feature type="region of interest" description="Disordered" evidence="1">
    <location>
        <begin position="56"/>
        <end position="133"/>
    </location>
</feature>
<organism evidence="2 3">
    <name type="scientific">Kaistia dalseonensis</name>
    <dbReference type="NCBI Taxonomy" id="410840"/>
    <lineage>
        <taxon>Bacteria</taxon>
        <taxon>Pseudomonadati</taxon>
        <taxon>Pseudomonadota</taxon>
        <taxon>Alphaproteobacteria</taxon>
        <taxon>Hyphomicrobiales</taxon>
        <taxon>Kaistiaceae</taxon>
        <taxon>Kaistia</taxon>
    </lineage>
</organism>
<feature type="compositionally biased region" description="Polar residues" evidence="1">
    <location>
        <begin position="76"/>
        <end position="95"/>
    </location>
</feature>
<accession>A0ABU0HAU8</accession>
<evidence type="ECO:0000256" key="1">
    <source>
        <dbReference type="SAM" id="MobiDB-lite"/>
    </source>
</evidence>
<evidence type="ECO:0000313" key="2">
    <source>
        <dbReference type="EMBL" id="MDQ0438988.1"/>
    </source>
</evidence>
<dbReference type="Proteomes" id="UP001241603">
    <property type="component" value="Unassembled WGS sequence"/>
</dbReference>
<sequence length="165" mass="18408">MKADRRIRKDDKADQAKCRHDIFHVDAASPENEIAAEGNSEKMYLCGAVHAIRHVVEETGNGDEQGQEKSGEQGRPRQSSLIGKPAQSNAESDQASMHCRQEWPIELNESRGPAQADQDGDHARAQQAGPNPAPMTIVFHKELHILSHNTCTKIIFCRGWLHIRK</sequence>
<comment type="caution">
    <text evidence="2">The sequence shown here is derived from an EMBL/GenBank/DDBJ whole genome shotgun (WGS) entry which is preliminary data.</text>
</comment>
<feature type="compositionally biased region" description="Basic and acidic residues" evidence="1">
    <location>
        <begin position="66"/>
        <end position="75"/>
    </location>
</feature>
<dbReference type="EMBL" id="JAUSVO010000004">
    <property type="protein sequence ID" value="MDQ0438988.1"/>
    <property type="molecule type" value="Genomic_DNA"/>
</dbReference>
<keyword evidence="3" id="KW-1185">Reference proteome</keyword>
<reference evidence="2 3" key="1">
    <citation type="submission" date="2023-07" db="EMBL/GenBank/DDBJ databases">
        <title>Genomic Encyclopedia of Type Strains, Phase IV (KMG-IV): sequencing the most valuable type-strain genomes for metagenomic binning, comparative biology and taxonomic classification.</title>
        <authorList>
            <person name="Goeker M."/>
        </authorList>
    </citation>
    <scope>NUCLEOTIDE SEQUENCE [LARGE SCALE GENOMIC DNA]</scope>
    <source>
        <strain evidence="2 3">B6-8</strain>
    </source>
</reference>
<gene>
    <name evidence="2" type="ORF">QO014_003383</name>
</gene>
<dbReference type="RefSeq" id="WP_266349858.1">
    <property type="nucleotide sequence ID" value="NZ_JAPKNG010000004.1"/>
</dbReference>
<evidence type="ECO:0000313" key="3">
    <source>
        <dbReference type="Proteomes" id="UP001241603"/>
    </source>
</evidence>
<protein>
    <submittedName>
        <fullName evidence="2">Uncharacterized protein</fullName>
    </submittedName>
</protein>
<proteinExistence type="predicted"/>